<accession>A0ABT3P3H3</accession>
<evidence type="ECO:0000313" key="1">
    <source>
        <dbReference type="EMBL" id="MCW8107291.1"/>
    </source>
</evidence>
<protein>
    <submittedName>
        <fullName evidence="1">YjfK family protein</fullName>
    </submittedName>
</protein>
<keyword evidence="2" id="KW-1185">Reference proteome</keyword>
<reference evidence="1" key="1">
    <citation type="submission" date="2022-11" db="EMBL/GenBank/DDBJ databases">
        <title>Alteromonas sp. nov., isolated from sea water of the Qingdao.</title>
        <authorList>
            <person name="Wang Q."/>
        </authorList>
    </citation>
    <scope>NUCLEOTIDE SEQUENCE</scope>
    <source>
        <strain evidence="1">ASW11-7</strain>
    </source>
</reference>
<proteinExistence type="predicted"/>
<organism evidence="1 2">
    <name type="scientific">Alteromonas aquimaris</name>
    <dbReference type="NCBI Taxonomy" id="2998417"/>
    <lineage>
        <taxon>Bacteria</taxon>
        <taxon>Pseudomonadati</taxon>
        <taxon>Pseudomonadota</taxon>
        <taxon>Gammaproteobacteria</taxon>
        <taxon>Alteromonadales</taxon>
        <taxon>Alteromonadaceae</taxon>
        <taxon>Alteromonas/Salinimonas group</taxon>
        <taxon>Alteromonas</taxon>
    </lineage>
</organism>
<gene>
    <name evidence="1" type="ORF">OPS25_02075</name>
</gene>
<dbReference type="EMBL" id="JAPFRD010000002">
    <property type="protein sequence ID" value="MCW8107291.1"/>
    <property type="molecule type" value="Genomic_DNA"/>
</dbReference>
<sequence length="214" mass="23726">MFSKWFSKSAPEKPAAPEIMGLYLGGSFELDDLKLRLLEPELTISTAARSQIIQAVGQAELDSGGTLLRFYTDDEGFLQVVTDGGLTENHITDVKLWHFYDTQTIGSEAQWKDCLDNVISQPTYTLDGKTFTRVWNATGEYSPPVAVSEKTFEEDGDTSFTDQFMMLYERELSAGRTESLLVVGEEKIIGNNADRCLVISTGFDIQPADITING</sequence>
<evidence type="ECO:0000313" key="2">
    <source>
        <dbReference type="Proteomes" id="UP001142810"/>
    </source>
</evidence>
<dbReference type="RefSeq" id="WP_265615989.1">
    <property type="nucleotide sequence ID" value="NZ_JAPFRD010000002.1"/>
</dbReference>
<dbReference type="InterPro" id="IPR019621">
    <property type="entry name" value="DUF2491"/>
</dbReference>
<name>A0ABT3P3H3_9ALTE</name>
<dbReference type="Pfam" id="PF10679">
    <property type="entry name" value="DUF2491"/>
    <property type="match status" value="1"/>
</dbReference>
<dbReference type="Proteomes" id="UP001142810">
    <property type="component" value="Unassembled WGS sequence"/>
</dbReference>
<comment type="caution">
    <text evidence="1">The sequence shown here is derived from an EMBL/GenBank/DDBJ whole genome shotgun (WGS) entry which is preliminary data.</text>
</comment>